<dbReference type="Proteomes" id="UP000236895">
    <property type="component" value="Unassembled WGS sequence"/>
</dbReference>
<evidence type="ECO:0000313" key="3">
    <source>
        <dbReference type="EMBL" id="RPD36899.1"/>
    </source>
</evidence>
<evidence type="ECO:0000256" key="2">
    <source>
        <dbReference type="SAM" id="SignalP"/>
    </source>
</evidence>
<evidence type="ECO:0008006" key="5">
    <source>
        <dbReference type="Google" id="ProtNLM"/>
    </source>
</evidence>
<comment type="caution">
    <text evidence="3">The sequence shown here is derived from an EMBL/GenBank/DDBJ whole genome shotgun (WGS) entry which is preliminary data.</text>
</comment>
<feature type="signal peptide" evidence="2">
    <location>
        <begin position="1"/>
        <end position="19"/>
    </location>
</feature>
<feature type="chain" id="PRO_5018768659" description="DUF3035 domain-containing protein" evidence="2">
    <location>
        <begin position="20"/>
        <end position="154"/>
    </location>
</feature>
<feature type="compositionally biased region" description="Polar residues" evidence="1">
    <location>
        <begin position="34"/>
        <end position="43"/>
    </location>
</feature>
<sequence>MISKKFALTSILLSSSVLLNGCDLLESESRNTTIPATNTSYSKSTEEPKTPKDSLDFSMLLKLSPQDSTNILKMHSRKELFDFLGHNNYNFVQPEHHFYNARRNYEANPEDKNAQKAKDEAEAYYKKVVKLETIIQSVMNYRETVYDEKHPYLT</sequence>
<gene>
    <name evidence="3" type="ORF">C0030_005000</name>
</gene>
<accession>A0A3R7TIW6</accession>
<dbReference type="AlphaFoldDB" id="A0A3R7TIW6"/>
<feature type="compositionally biased region" description="Basic and acidic residues" evidence="1">
    <location>
        <begin position="44"/>
        <end position="53"/>
    </location>
</feature>
<keyword evidence="2" id="KW-0732">Signal</keyword>
<dbReference type="RefSeq" id="WP_103847650.1">
    <property type="nucleotide sequence ID" value="NZ_PKRU02000029.1"/>
</dbReference>
<dbReference type="EMBL" id="PKRU02000029">
    <property type="protein sequence ID" value="RPD36899.1"/>
    <property type="molecule type" value="Genomic_DNA"/>
</dbReference>
<evidence type="ECO:0000256" key="1">
    <source>
        <dbReference type="SAM" id="MobiDB-lite"/>
    </source>
</evidence>
<organism evidence="3 4">
    <name type="scientific">Candidatus Liberibacter solanacearum</name>
    <dbReference type="NCBI Taxonomy" id="556287"/>
    <lineage>
        <taxon>Bacteria</taxon>
        <taxon>Pseudomonadati</taxon>
        <taxon>Pseudomonadota</taxon>
        <taxon>Alphaproteobacteria</taxon>
        <taxon>Hyphomicrobiales</taxon>
        <taxon>Rhizobiaceae</taxon>
        <taxon>Liberibacter</taxon>
    </lineage>
</organism>
<feature type="region of interest" description="Disordered" evidence="1">
    <location>
        <begin position="34"/>
        <end position="53"/>
    </location>
</feature>
<protein>
    <recommendedName>
        <fullName evidence="5">DUF3035 domain-containing protein</fullName>
    </recommendedName>
</protein>
<reference evidence="3 4" key="1">
    <citation type="submission" date="2018-11" db="EMBL/GenBank/DDBJ databases">
        <title>Genome Analysis of Haplotype D of Candidatus Liberibacter Solanacearum.</title>
        <authorList>
            <person name="Katsir L."/>
            <person name="Ruan Z."/>
            <person name="Santos Garcia D."/>
            <person name="Piasezky A."/>
            <person name="Jiang J."/>
            <person name="Sela N."/>
            <person name="Freilich S."/>
            <person name="Bahar O."/>
        </authorList>
    </citation>
    <scope>NUCLEOTIDE SEQUENCE [LARGE SCALE GENOMIC DNA]</scope>
    <source>
        <strain evidence="4">haplotype D1</strain>
    </source>
</reference>
<name>A0A3R7TIW6_9HYPH</name>
<evidence type="ECO:0000313" key="4">
    <source>
        <dbReference type="Proteomes" id="UP000236895"/>
    </source>
</evidence>
<proteinExistence type="predicted"/>